<reference evidence="6 7" key="1">
    <citation type="journal article" date="2021" name="Commun. Biol.">
        <title>The genome of Shorea leprosula (Dipterocarpaceae) highlights the ecological relevance of drought in aseasonal tropical rainforests.</title>
        <authorList>
            <person name="Ng K.K.S."/>
            <person name="Kobayashi M.J."/>
            <person name="Fawcett J.A."/>
            <person name="Hatakeyama M."/>
            <person name="Paape T."/>
            <person name="Ng C.H."/>
            <person name="Ang C.C."/>
            <person name="Tnah L.H."/>
            <person name="Lee C.T."/>
            <person name="Nishiyama T."/>
            <person name="Sese J."/>
            <person name="O'Brien M.J."/>
            <person name="Copetti D."/>
            <person name="Mohd Noor M.I."/>
            <person name="Ong R.C."/>
            <person name="Putra M."/>
            <person name="Sireger I.Z."/>
            <person name="Indrioko S."/>
            <person name="Kosugi Y."/>
            <person name="Izuno A."/>
            <person name="Isagi Y."/>
            <person name="Lee S.L."/>
            <person name="Shimizu K.K."/>
        </authorList>
    </citation>
    <scope>NUCLEOTIDE SEQUENCE [LARGE SCALE GENOMIC DNA]</scope>
    <source>
        <strain evidence="6">214</strain>
    </source>
</reference>
<proteinExistence type="predicted"/>
<dbReference type="InterPro" id="IPR000719">
    <property type="entry name" value="Prot_kinase_dom"/>
</dbReference>
<organism evidence="6 7">
    <name type="scientific">Rubroshorea leprosula</name>
    <dbReference type="NCBI Taxonomy" id="152421"/>
    <lineage>
        <taxon>Eukaryota</taxon>
        <taxon>Viridiplantae</taxon>
        <taxon>Streptophyta</taxon>
        <taxon>Embryophyta</taxon>
        <taxon>Tracheophyta</taxon>
        <taxon>Spermatophyta</taxon>
        <taxon>Magnoliopsida</taxon>
        <taxon>eudicotyledons</taxon>
        <taxon>Gunneridae</taxon>
        <taxon>Pentapetalae</taxon>
        <taxon>rosids</taxon>
        <taxon>malvids</taxon>
        <taxon>Malvales</taxon>
        <taxon>Dipterocarpaceae</taxon>
        <taxon>Rubroshorea</taxon>
    </lineage>
</organism>
<accession>A0AAV5JYE7</accession>
<evidence type="ECO:0000259" key="5">
    <source>
        <dbReference type="PROSITE" id="PS50011"/>
    </source>
</evidence>
<dbReference type="Gene3D" id="3.30.200.20">
    <property type="entry name" value="Phosphorylase Kinase, domain 1"/>
    <property type="match status" value="1"/>
</dbReference>
<comment type="caution">
    <text evidence="6">The sequence shown here is derived from an EMBL/GenBank/DDBJ whole genome shotgun (WGS) entry which is preliminary data.</text>
</comment>
<dbReference type="PANTHER" id="PTHR27007">
    <property type="match status" value="1"/>
</dbReference>
<dbReference type="AlphaFoldDB" id="A0AAV5JYE7"/>
<name>A0AAV5JYE7_9ROSI</name>
<keyword evidence="1 3" id="KW-0547">Nucleotide-binding</keyword>
<feature type="binding site" evidence="3">
    <location>
        <position position="70"/>
    </location>
    <ligand>
        <name>ATP</name>
        <dbReference type="ChEBI" id="CHEBI:30616"/>
    </ligand>
</feature>
<protein>
    <recommendedName>
        <fullName evidence="5">Protein kinase domain-containing protein</fullName>
    </recommendedName>
</protein>
<evidence type="ECO:0000256" key="2">
    <source>
        <dbReference type="ARBA" id="ARBA00022840"/>
    </source>
</evidence>
<feature type="domain" description="Protein kinase" evidence="5">
    <location>
        <begin position="41"/>
        <end position="199"/>
    </location>
</feature>
<feature type="region of interest" description="Disordered" evidence="4">
    <location>
        <begin position="175"/>
        <end position="199"/>
    </location>
</feature>
<dbReference type="FunFam" id="3.30.200.20:FF:000168">
    <property type="entry name" value="L-type lectin-domain containing receptor kinase IX.1"/>
    <property type="match status" value="1"/>
</dbReference>
<dbReference type="Proteomes" id="UP001054252">
    <property type="component" value="Unassembled WGS sequence"/>
</dbReference>
<dbReference type="InterPro" id="IPR020635">
    <property type="entry name" value="Tyr_kinase_cat_dom"/>
</dbReference>
<keyword evidence="7" id="KW-1185">Reference proteome</keyword>
<dbReference type="InterPro" id="IPR050528">
    <property type="entry name" value="L-type_Lectin-RKs"/>
</dbReference>
<evidence type="ECO:0000313" key="7">
    <source>
        <dbReference type="Proteomes" id="UP001054252"/>
    </source>
</evidence>
<keyword evidence="2 3" id="KW-0067">ATP-binding</keyword>
<dbReference type="InterPro" id="IPR011009">
    <property type="entry name" value="Kinase-like_dom_sf"/>
</dbReference>
<dbReference type="GO" id="GO:0004713">
    <property type="term" value="F:protein tyrosine kinase activity"/>
    <property type="evidence" value="ECO:0007669"/>
    <property type="project" value="InterPro"/>
</dbReference>
<dbReference type="PROSITE" id="PS00107">
    <property type="entry name" value="PROTEIN_KINASE_ATP"/>
    <property type="match status" value="1"/>
</dbReference>
<dbReference type="InterPro" id="IPR017441">
    <property type="entry name" value="Protein_kinase_ATP_BS"/>
</dbReference>
<evidence type="ECO:0000256" key="1">
    <source>
        <dbReference type="ARBA" id="ARBA00022741"/>
    </source>
</evidence>
<sequence length="199" mass="22121">MRKKSELDDLAIDVSFGDEFGNGLGPRMFSYDELSKATKDFADEEKLGEGGFGAVYKGVLRDSNANVAVKRVWERSKEGIKSYESEVKIISRLRHRNLVKLIGWCHEKELLLVYEFMPGEMECLLVVGLWCAYPSPIMRPSMRQAIQVLNFEADLPNLPSNRPIPNYDIPGTSVIGTSEPGTSVTGTSESGSISITMPR</sequence>
<evidence type="ECO:0000256" key="3">
    <source>
        <dbReference type="PROSITE-ProRule" id="PRU10141"/>
    </source>
</evidence>
<dbReference type="EMBL" id="BPVZ01000053">
    <property type="protein sequence ID" value="GKV19689.1"/>
    <property type="molecule type" value="Genomic_DNA"/>
</dbReference>
<evidence type="ECO:0000313" key="6">
    <source>
        <dbReference type="EMBL" id="GKV19689.1"/>
    </source>
</evidence>
<dbReference type="GO" id="GO:0005524">
    <property type="term" value="F:ATP binding"/>
    <property type="evidence" value="ECO:0007669"/>
    <property type="project" value="UniProtKB-UniRule"/>
</dbReference>
<feature type="compositionally biased region" description="Low complexity" evidence="4">
    <location>
        <begin position="176"/>
        <end position="199"/>
    </location>
</feature>
<dbReference type="SMART" id="SM00219">
    <property type="entry name" value="TyrKc"/>
    <property type="match status" value="1"/>
</dbReference>
<dbReference type="SUPFAM" id="SSF56112">
    <property type="entry name" value="Protein kinase-like (PK-like)"/>
    <property type="match status" value="1"/>
</dbReference>
<dbReference type="Pfam" id="PF00069">
    <property type="entry name" value="Pkinase"/>
    <property type="match status" value="1"/>
</dbReference>
<evidence type="ECO:0000256" key="4">
    <source>
        <dbReference type="SAM" id="MobiDB-lite"/>
    </source>
</evidence>
<dbReference type="PROSITE" id="PS50011">
    <property type="entry name" value="PROTEIN_KINASE_DOM"/>
    <property type="match status" value="1"/>
</dbReference>
<gene>
    <name evidence="6" type="ORF">SLEP1_g29916</name>
</gene>